<dbReference type="Proteomes" id="UP001652625">
    <property type="component" value="Chromosome 02"/>
</dbReference>
<feature type="disulfide bond" evidence="1">
    <location>
        <begin position="138"/>
        <end position="155"/>
    </location>
</feature>
<evidence type="ECO:0000313" key="5">
    <source>
        <dbReference type="RefSeq" id="XP_065647868.1"/>
    </source>
</evidence>
<reference evidence="4" key="1">
    <citation type="submission" date="2025-05" db="UniProtKB">
        <authorList>
            <consortium name="RefSeq"/>
        </authorList>
    </citation>
    <scope>NUCLEOTIDE SEQUENCE [LARGE SCALE GENOMIC DNA]</scope>
</reference>
<dbReference type="PROSITE" id="PS50026">
    <property type="entry name" value="EGF_3"/>
    <property type="match status" value="1"/>
</dbReference>
<feature type="domain" description="EGF-like" evidence="3">
    <location>
        <begin position="129"/>
        <end position="168"/>
    </location>
</feature>
<reference evidence="5" key="2">
    <citation type="submission" date="2025-08" db="UniProtKB">
        <authorList>
            <consortium name="RefSeq"/>
        </authorList>
    </citation>
    <scope>IDENTIFICATION</scope>
</reference>
<sequence length="324" mass="36253">MNLFKYLFRYVSGCFMFELLHLVLSAVCPTNKLCRPGPLTSSVTTLSSYISTNRMPFTLLNSSALLKTSAINEQHCLKKCYALSTCLSINVLSNISANIEIECQLLGEQAYTNKDKLVYHVNSTHYTVLNAGCEKGLCLNNSTCIPNYDDDSSTCKCVSAKFYGTFCEREFTVVLLRYDRGYNYGAQIQGFMQERNFKQPSANSLCLLTFNDAGNINSNRGGQAFAYFIPPETGIYYFTIACNYYCSLFISTVGKQDRRVYLSAPGKTSGIYIAENEKKFLEMLITNPQNFQNNPFASSFSLGVTFPNGTISDPVDNRYLASTF</sequence>
<comment type="caution">
    <text evidence="1">Lacks conserved residue(s) required for the propagation of feature annotation.</text>
</comment>
<keyword evidence="2" id="KW-0732">Signal</keyword>
<keyword evidence="4" id="KW-1185">Reference proteome</keyword>
<dbReference type="GeneID" id="105843513"/>
<dbReference type="RefSeq" id="XP_065647868.1">
    <property type="nucleotide sequence ID" value="XM_065791796.1"/>
</dbReference>
<feature type="signal peptide" evidence="2">
    <location>
        <begin position="1"/>
        <end position="25"/>
    </location>
</feature>
<keyword evidence="1" id="KW-1015">Disulfide bond</keyword>
<dbReference type="Gene3D" id="2.10.25.10">
    <property type="entry name" value="Laminin"/>
    <property type="match status" value="1"/>
</dbReference>
<evidence type="ECO:0000256" key="2">
    <source>
        <dbReference type="SAM" id="SignalP"/>
    </source>
</evidence>
<dbReference type="InterPro" id="IPR000742">
    <property type="entry name" value="EGF"/>
</dbReference>
<evidence type="ECO:0000313" key="4">
    <source>
        <dbReference type="Proteomes" id="UP001652625"/>
    </source>
</evidence>
<evidence type="ECO:0000256" key="1">
    <source>
        <dbReference type="PROSITE-ProRule" id="PRU00076"/>
    </source>
</evidence>
<protein>
    <submittedName>
        <fullName evidence="5">Uncharacterized protein LOC105843513 isoform X3</fullName>
    </submittedName>
</protein>
<gene>
    <name evidence="5" type="primary">LOC105843513</name>
</gene>
<feature type="chain" id="PRO_5045432583" evidence="2">
    <location>
        <begin position="26"/>
        <end position="324"/>
    </location>
</feature>
<organism evidence="4 5">
    <name type="scientific">Hydra vulgaris</name>
    <name type="common">Hydra</name>
    <name type="synonym">Hydra attenuata</name>
    <dbReference type="NCBI Taxonomy" id="6087"/>
    <lineage>
        <taxon>Eukaryota</taxon>
        <taxon>Metazoa</taxon>
        <taxon>Cnidaria</taxon>
        <taxon>Hydrozoa</taxon>
        <taxon>Hydroidolina</taxon>
        <taxon>Anthoathecata</taxon>
        <taxon>Aplanulata</taxon>
        <taxon>Hydridae</taxon>
        <taxon>Hydra</taxon>
    </lineage>
</organism>
<proteinExistence type="predicted"/>
<evidence type="ECO:0000259" key="3">
    <source>
        <dbReference type="PROSITE" id="PS50026"/>
    </source>
</evidence>
<dbReference type="SUPFAM" id="SSF57196">
    <property type="entry name" value="EGF/Laminin"/>
    <property type="match status" value="1"/>
</dbReference>
<name>A0ABM4BFW8_HYDVU</name>
<keyword evidence="1" id="KW-0245">EGF-like domain</keyword>
<accession>A0ABM4BFW8</accession>